<evidence type="ECO:0000313" key="3">
    <source>
        <dbReference type="EMBL" id="SCM74649.1"/>
    </source>
</evidence>
<feature type="transmembrane region" description="Helical" evidence="2">
    <location>
        <begin position="173"/>
        <end position="192"/>
    </location>
</feature>
<evidence type="ECO:0000256" key="1">
    <source>
        <dbReference type="SAM" id="MobiDB-lite"/>
    </source>
</evidence>
<sequence length="195" mass="21447">MSHPPHKPPQDSGNAHTPHDANLPVPSGQQHDGKGSGEEQRRVHDAEVVFMSDEQQNQEQQQDTTYGRSGRQDGSEGYGQTGRQGRFYQRTFGGRNFGGFQSGSPLGQIWITSRDSSNACLAPCITFAIFLVCLAQFGFLAGLGFVFFHTIGSLAGTLRQMRLMTAGVVPNPWLWRMGNWILSFLVTVWLAGGFD</sequence>
<accession>A0A212LBD1</accession>
<feature type="transmembrane region" description="Helical" evidence="2">
    <location>
        <begin position="127"/>
        <end position="152"/>
    </location>
</feature>
<keyword evidence="2" id="KW-0812">Transmembrane</keyword>
<dbReference type="EMBL" id="FMJC01000002">
    <property type="protein sequence ID" value="SCM74649.1"/>
    <property type="molecule type" value="Genomic_DNA"/>
</dbReference>
<keyword evidence="2" id="KW-1133">Transmembrane helix</keyword>
<feature type="region of interest" description="Disordered" evidence="1">
    <location>
        <begin position="1"/>
        <end position="83"/>
    </location>
</feature>
<proteinExistence type="predicted"/>
<gene>
    <name evidence="3" type="ORF">KL86DES1_22069</name>
</gene>
<feature type="compositionally biased region" description="Basic and acidic residues" evidence="1">
    <location>
        <begin position="31"/>
        <end position="47"/>
    </location>
</feature>
<protein>
    <submittedName>
        <fullName evidence="3">Uncharacterized protein</fullName>
    </submittedName>
</protein>
<dbReference type="RefSeq" id="WP_232088359.1">
    <property type="nucleotide sequence ID" value="NZ_LT608333.1"/>
</dbReference>
<dbReference type="AlphaFoldDB" id="A0A212LBD1"/>
<evidence type="ECO:0000256" key="2">
    <source>
        <dbReference type="SAM" id="Phobius"/>
    </source>
</evidence>
<organism evidence="3">
    <name type="scientific">uncultured Desulfovibrio sp</name>
    <dbReference type="NCBI Taxonomy" id="167968"/>
    <lineage>
        <taxon>Bacteria</taxon>
        <taxon>Pseudomonadati</taxon>
        <taxon>Thermodesulfobacteriota</taxon>
        <taxon>Desulfovibrionia</taxon>
        <taxon>Desulfovibrionales</taxon>
        <taxon>Desulfovibrionaceae</taxon>
        <taxon>Desulfovibrio</taxon>
        <taxon>environmental samples</taxon>
    </lineage>
</organism>
<name>A0A212LBD1_9BACT</name>
<keyword evidence="2" id="KW-0472">Membrane</keyword>
<reference evidence="3" key="1">
    <citation type="submission" date="2016-08" db="EMBL/GenBank/DDBJ databases">
        <authorList>
            <person name="Seilhamer J.J."/>
        </authorList>
    </citation>
    <scope>NUCLEOTIDE SEQUENCE</scope>
    <source>
        <strain evidence="3">86-1</strain>
    </source>
</reference>